<name>A0A2S8GNY8_9BACT</name>
<dbReference type="EMBL" id="PUHZ01000011">
    <property type="protein sequence ID" value="PQO46138.1"/>
    <property type="molecule type" value="Genomic_DNA"/>
</dbReference>
<keyword evidence="1" id="KW-0378">Hydrolase</keyword>
<comment type="caution">
    <text evidence="1">The sequence shown here is derived from an EMBL/GenBank/DDBJ whole genome shotgun (WGS) entry which is preliminary data.</text>
</comment>
<proteinExistence type="predicted"/>
<evidence type="ECO:0000313" key="2">
    <source>
        <dbReference type="Proteomes" id="UP000237819"/>
    </source>
</evidence>
<organism evidence="1 2">
    <name type="scientific">Blastopirellula marina</name>
    <dbReference type="NCBI Taxonomy" id="124"/>
    <lineage>
        <taxon>Bacteria</taxon>
        <taxon>Pseudomonadati</taxon>
        <taxon>Planctomycetota</taxon>
        <taxon>Planctomycetia</taxon>
        <taxon>Pirellulales</taxon>
        <taxon>Pirellulaceae</taxon>
        <taxon>Blastopirellula</taxon>
    </lineage>
</organism>
<sequence length="187" mass="21250">MRRISVTLHADDSSLPNLAEMELQGELVFVPFGGSNLPTWTYRFASLGKPEFFLLDHEVPPETEQRREQAEVINGRPGCRALITRKRSLENYLHPQAIQEVGQIEVAFSDFCPVGTIVAKKLYENGLHDRPWELLARRSQNRQTSRAKRWLNTTVASHMTADLIRQRDSDGEIAAWLTTIGQLAHSD</sequence>
<keyword evidence="1" id="KW-0540">Nuclease</keyword>
<dbReference type="Proteomes" id="UP000237819">
    <property type="component" value="Unassembled WGS sequence"/>
</dbReference>
<reference evidence="1 2" key="1">
    <citation type="submission" date="2018-02" db="EMBL/GenBank/DDBJ databases">
        <title>Comparative genomes isolates from brazilian mangrove.</title>
        <authorList>
            <person name="Araujo J.E."/>
            <person name="Taketani R.G."/>
            <person name="Silva M.C.P."/>
            <person name="Loureco M.V."/>
            <person name="Andreote F.D."/>
        </authorList>
    </citation>
    <scope>NUCLEOTIDE SEQUENCE [LARGE SCALE GENOMIC DNA]</scope>
    <source>
        <strain evidence="1 2">Nap-Phe MGV</strain>
    </source>
</reference>
<evidence type="ECO:0000313" key="1">
    <source>
        <dbReference type="EMBL" id="PQO46138.1"/>
    </source>
</evidence>
<dbReference type="AlphaFoldDB" id="A0A2S8GNY8"/>
<accession>A0A2S8GNY8</accession>
<keyword evidence="1" id="KW-0255">Endonuclease</keyword>
<gene>
    <name evidence="1" type="ORF">C5Y93_10835</name>
</gene>
<protein>
    <submittedName>
        <fullName evidence="1">ATP-dependent endonuclease</fullName>
    </submittedName>
</protein>
<dbReference type="GO" id="GO:0004519">
    <property type="term" value="F:endonuclease activity"/>
    <property type="evidence" value="ECO:0007669"/>
    <property type="project" value="UniProtKB-KW"/>
</dbReference>
<dbReference type="OrthoDB" id="3322489at2"/>